<protein>
    <submittedName>
        <fullName evidence="1">Uncharacterized protein</fullName>
    </submittedName>
</protein>
<accession>A0A0F9K2V6</accession>
<reference evidence="1" key="1">
    <citation type="journal article" date="2015" name="Nature">
        <title>Complex archaea that bridge the gap between prokaryotes and eukaryotes.</title>
        <authorList>
            <person name="Spang A."/>
            <person name="Saw J.H."/>
            <person name="Jorgensen S.L."/>
            <person name="Zaremba-Niedzwiedzka K."/>
            <person name="Martijn J."/>
            <person name="Lind A.E."/>
            <person name="van Eijk R."/>
            <person name="Schleper C."/>
            <person name="Guy L."/>
            <person name="Ettema T.J."/>
        </authorList>
    </citation>
    <scope>NUCLEOTIDE SEQUENCE</scope>
</reference>
<gene>
    <name evidence="1" type="ORF">LCGC14_1752550</name>
</gene>
<sequence>MIFDFKVLINEDGKMAFLVHKGVEIDKIIEDFLRVLDLAFPDVIISPKSRYYHITGINNRAIFATIVTLLEELYLRFVDDEEKLDFDLSNFDI</sequence>
<dbReference type="AlphaFoldDB" id="A0A0F9K2V6"/>
<evidence type="ECO:0000313" key="1">
    <source>
        <dbReference type="EMBL" id="KKM05588.1"/>
    </source>
</evidence>
<organism evidence="1">
    <name type="scientific">marine sediment metagenome</name>
    <dbReference type="NCBI Taxonomy" id="412755"/>
    <lineage>
        <taxon>unclassified sequences</taxon>
        <taxon>metagenomes</taxon>
        <taxon>ecological metagenomes</taxon>
    </lineage>
</organism>
<comment type="caution">
    <text evidence="1">The sequence shown here is derived from an EMBL/GenBank/DDBJ whole genome shotgun (WGS) entry which is preliminary data.</text>
</comment>
<dbReference type="EMBL" id="LAZR01016183">
    <property type="protein sequence ID" value="KKM05588.1"/>
    <property type="molecule type" value="Genomic_DNA"/>
</dbReference>
<proteinExistence type="predicted"/>
<name>A0A0F9K2V6_9ZZZZ</name>